<dbReference type="InterPro" id="IPR039425">
    <property type="entry name" value="RNA_pol_sigma-70-like"/>
</dbReference>
<dbReference type="AlphaFoldDB" id="A0A2W5GTA7"/>
<name>A0A2W5GTA7_9SPHI</name>
<evidence type="ECO:0000259" key="5">
    <source>
        <dbReference type="Pfam" id="PF04542"/>
    </source>
</evidence>
<dbReference type="Pfam" id="PF04542">
    <property type="entry name" value="Sigma70_r2"/>
    <property type="match status" value="1"/>
</dbReference>
<dbReference type="GO" id="GO:0003677">
    <property type="term" value="F:DNA binding"/>
    <property type="evidence" value="ECO:0007669"/>
    <property type="project" value="UniProtKB-KW"/>
</dbReference>
<keyword evidence="2" id="KW-0731">Sigma factor</keyword>
<dbReference type="InterPro" id="IPR007627">
    <property type="entry name" value="RNA_pol_sigma70_r2"/>
</dbReference>
<dbReference type="InterPro" id="IPR013325">
    <property type="entry name" value="RNA_pol_sigma_r2"/>
</dbReference>
<reference evidence="6 7" key="1">
    <citation type="submission" date="2017-11" db="EMBL/GenBank/DDBJ databases">
        <title>Infants hospitalized years apart are colonized by the same room-sourced microbial strains.</title>
        <authorList>
            <person name="Brooks B."/>
            <person name="Olm M.R."/>
            <person name="Firek B.A."/>
            <person name="Baker R."/>
            <person name="Thomas B.C."/>
            <person name="Morowitz M.J."/>
            <person name="Banfield J.F."/>
        </authorList>
    </citation>
    <scope>NUCLEOTIDE SEQUENCE [LARGE SCALE GENOMIC DNA]</scope>
    <source>
        <strain evidence="6">S2_009_000_R2_76</strain>
    </source>
</reference>
<sequence length="186" mass="21623">MSGLSDNDLIIGLLNNDRKSIEQIYKDNFGQIRAYVMNNNGDLDEAKDIFQEALILLFEKAKNGDFKLSSKLGTYLYSLSRNIWLKKLTRSRGKEISTSEFTQDDSFDRQSEESLEERDLQFSIMEDAMNKLGEPCKALLESFYVQKMDMKSITEVFGYTNADNAKTQKYKCLMRLKKLFFDKYSN</sequence>
<dbReference type="InterPro" id="IPR036388">
    <property type="entry name" value="WH-like_DNA-bd_sf"/>
</dbReference>
<accession>A0A2W5GTA7</accession>
<protein>
    <submittedName>
        <fullName evidence="6">RNA polymerase subunit sigma-70</fullName>
    </submittedName>
</protein>
<proteinExistence type="predicted"/>
<feature type="domain" description="RNA polymerase sigma-70 region 2" evidence="5">
    <location>
        <begin position="25"/>
        <end position="92"/>
    </location>
</feature>
<dbReference type="GO" id="GO:0006352">
    <property type="term" value="P:DNA-templated transcription initiation"/>
    <property type="evidence" value="ECO:0007669"/>
    <property type="project" value="InterPro"/>
</dbReference>
<evidence type="ECO:0000256" key="1">
    <source>
        <dbReference type="ARBA" id="ARBA00023015"/>
    </source>
</evidence>
<comment type="caution">
    <text evidence="6">The sequence shown here is derived from an EMBL/GenBank/DDBJ whole genome shotgun (WGS) entry which is preliminary data.</text>
</comment>
<organism evidence="6 7">
    <name type="scientific">Pseudopedobacter saltans</name>
    <dbReference type="NCBI Taxonomy" id="151895"/>
    <lineage>
        <taxon>Bacteria</taxon>
        <taxon>Pseudomonadati</taxon>
        <taxon>Bacteroidota</taxon>
        <taxon>Sphingobacteriia</taxon>
        <taxon>Sphingobacteriales</taxon>
        <taxon>Sphingobacteriaceae</taxon>
        <taxon>Pseudopedobacter</taxon>
    </lineage>
</organism>
<evidence type="ECO:0000256" key="4">
    <source>
        <dbReference type="ARBA" id="ARBA00023163"/>
    </source>
</evidence>
<evidence type="ECO:0000256" key="2">
    <source>
        <dbReference type="ARBA" id="ARBA00023082"/>
    </source>
</evidence>
<evidence type="ECO:0000313" key="7">
    <source>
        <dbReference type="Proteomes" id="UP000249645"/>
    </source>
</evidence>
<evidence type="ECO:0000256" key="3">
    <source>
        <dbReference type="ARBA" id="ARBA00023125"/>
    </source>
</evidence>
<dbReference type="InterPro" id="IPR014284">
    <property type="entry name" value="RNA_pol_sigma-70_dom"/>
</dbReference>
<dbReference type="Gene3D" id="1.10.10.10">
    <property type="entry name" value="Winged helix-like DNA-binding domain superfamily/Winged helix DNA-binding domain"/>
    <property type="match status" value="1"/>
</dbReference>
<dbReference type="NCBIfam" id="TIGR02937">
    <property type="entry name" value="sigma70-ECF"/>
    <property type="match status" value="1"/>
</dbReference>
<keyword evidence="1" id="KW-0805">Transcription regulation</keyword>
<dbReference type="EMBL" id="QFOI01000130">
    <property type="protein sequence ID" value="PZP49056.1"/>
    <property type="molecule type" value="Genomic_DNA"/>
</dbReference>
<dbReference type="GO" id="GO:0016987">
    <property type="term" value="F:sigma factor activity"/>
    <property type="evidence" value="ECO:0007669"/>
    <property type="project" value="UniProtKB-KW"/>
</dbReference>
<dbReference type="PANTHER" id="PTHR43133">
    <property type="entry name" value="RNA POLYMERASE ECF-TYPE SIGMA FACTO"/>
    <property type="match status" value="1"/>
</dbReference>
<dbReference type="PANTHER" id="PTHR43133:SF8">
    <property type="entry name" value="RNA POLYMERASE SIGMA FACTOR HI_1459-RELATED"/>
    <property type="match status" value="1"/>
</dbReference>
<dbReference type="Gene3D" id="1.10.1740.10">
    <property type="match status" value="1"/>
</dbReference>
<keyword evidence="4" id="KW-0804">Transcription</keyword>
<gene>
    <name evidence="6" type="ORF">DI598_08735</name>
</gene>
<dbReference type="SUPFAM" id="SSF88946">
    <property type="entry name" value="Sigma2 domain of RNA polymerase sigma factors"/>
    <property type="match status" value="1"/>
</dbReference>
<dbReference type="Proteomes" id="UP000249645">
    <property type="component" value="Unassembled WGS sequence"/>
</dbReference>
<keyword evidence="3" id="KW-0238">DNA-binding</keyword>
<evidence type="ECO:0000313" key="6">
    <source>
        <dbReference type="EMBL" id="PZP49056.1"/>
    </source>
</evidence>